<protein>
    <submittedName>
        <fullName evidence="2">Uncharacterized protein</fullName>
    </submittedName>
</protein>
<name>A0A1C4GM51_9ENTR</name>
<keyword evidence="1" id="KW-1133">Transmembrane helix</keyword>
<keyword evidence="1" id="KW-0812">Transmembrane</keyword>
<dbReference type="EMBL" id="FMBC01000085">
    <property type="protein sequence ID" value="SCC69226.1"/>
    <property type="molecule type" value="Genomic_DNA"/>
</dbReference>
<accession>A0A1C4GM51</accession>
<feature type="transmembrane region" description="Helical" evidence="1">
    <location>
        <begin position="12"/>
        <end position="36"/>
    </location>
</feature>
<evidence type="ECO:0000256" key="1">
    <source>
        <dbReference type="SAM" id="Phobius"/>
    </source>
</evidence>
<evidence type="ECO:0000313" key="2">
    <source>
        <dbReference type="EMBL" id="SCC69226.1"/>
    </source>
</evidence>
<organism evidence="2 3">
    <name type="scientific">Kosakonia oryziphila</name>
    <dbReference type="NCBI Taxonomy" id="1005667"/>
    <lineage>
        <taxon>Bacteria</taxon>
        <taxon>Pseudomonadati</taxon>
        <taxon>Pseudomonadota</taxon>
        <taxon>Gammaproteobacteria</taxon>
        <taxon>Enterobacterales</taxon>
        <taxon>Enterobacteriaceae</taxon>
        <taxon>Kosakonia</taxon>
    </lineage>
</organism>
<evidence type="ECO:0000313" key="3">
    <source>
        <dbReference type="Proteomes" id="UP000198515"/>
    </source>
</evidence>
<dbReference type="AlphaFoldDB" id="A0A1C4GM51"/>
<keyword evidence="1" id="KW-0472">Membrane</keyword>
<reference evidence="3" key="1">
    <citation type="submission" date="2016-08" db="EMBL/GenBank/DDBJ databases">
        <authorList>
            <person name="Varghese N."/>
            <person name="Submissions Spin"/>
        </authorList>
    </citation>
    <scope>NUCLEOTIDE SEQUENCE [LARGE SCALE GENOMIC DNA]</scope>
    <source>
        <strain evidence="3">REICA_142</strain>
    </source>
</reference>
<dbReference type="Proteomes" id="UP000198515">
    <property type="component" value="Unassembled WGS sequence"/>
</dbReference>
<keyword evidence="3" id="KW-1185">Reference proteome</keyword>
<proteinExistence type="predicted"/>
<gene>
    <name evidence="2" type="ORF">GA0061070_10852</name>
</gene>
<sequence length="99" mass="11032">MMSAPELEATVFIALFIVAIFSSCSVFRCCIIVQLLNILNQLFILLEPLEQAVGVAVKDRFLAVREVDKAILLHVIISNFFVNRKHQAQQVSVINSTAT</sequence>